<keyword evidence="3" id="KW-1185">Reference proteome</keyword>
<dbReference type="EMBL" id="CAJPDT010000007">
    <property type="protein sequence ID" value="CAF9910268.1"/>
    <property type="molecule type" value="Genomic_DNA"/>
</dbReference>
<dbReference type="OrthoDB" id="2997776at2759"/>
<evidence type="ECO:0000256" key="1">
    <source>
        <dbReference type="SAM" id="MobiDB-lite"/>
    </source>
</evidence>
<gene>
    <name evidence="2" type="ORF">IMSHALPRED_009137</name>
</gene>
<accession>A0A8H3I9Q4</accession>
<dbReference type="Proteomes" id="UP000664534">
    <property type="component" value="Unassembled WGS sequence"/>
</dbReference>
<reference evidence="2" key="1">
    <citation type="submission" date="2021-03" db="EMBL/GenBank/DDBJ databases">
        <authorList>
            <person name="Tagirdzhanova G."/>
        </authorList>
    </citation>
    <scope>NUCLEOTIDE SEQUENCE</scope>
</reference>
<comment type="caution">
    <text evidence="2">The sequence shown here is derived from an EMBL/GenBank/DDBJ whole genome shotgun (WGS) entry which is preliminary data.</text>
</comment>
<evidence type="ECO:0000313" key="3">
    <source>
        <dbReference type="Proteomes" id="UP000664534"/>
    </source>
</evidence>
<name>A0A8H3I9Q4_9LECA</name>
<protein>
    <recommendedName>
        <fullName evidence="4">F-box domain-containing protein</fullName>
    </recommendedName>
</protein>
<feature type="region of interest" description="Disordered" evidence="1">
    <location>
        <begin position="273"/>
        <end position="349"/>
    </location>
</feature>
<feature type="compositionally biased region" description="Acidic residues" evidence="1">
    <location>
        <begin position="293"/>
        <end position="339"/>
    </location>
</feature>
<evidence type="ECO:0008006" key="4">
    <source>
        <dbReference type="Google" id="ProtNLM"/>
    </source>
</evidence>
<proteinExistence type="predicted"/>
<organism evidence="2 3">
    <name type="scientific">Imshaugia aleurites</name>
    <dbReference type="NCBI Taxonomy" id="172621"/>
    <lineage>
        <taxon>Eukaryota</taxon>
        <taxon>Fungi</taxon>
        <taxon>Dikarya</taxon>
        <taxon>Ascomycota</taxon>
        <taxon>Pezizomycotina</taxon>
        <taxon>Lecanoromycetes</taxon>
        <taxon>OSLEUM clade</taxon>
        <taxon>Lecanoromycetidae</taxon>
        <taxon>Lecanorales</taxon>
        <taxon>Lecanorineae</taxon>
        <taxon>Parmeliaceae</taxon>
        <taxon>Imshaugia</taxon>
    </lineage>
</organism>
<dbReference type="AlphaFoldDB" id="A0A8H3I9Q4"/>
<sequence>MASSQSTEPVLPREIWQAVFSNFRKHQDLVHLWTDCRHVCRQFRDDVERVFSIKHLPKTSITFDCGIWYNEDAFGGKVNLRSIEFGFDRLENDGEVAVFKNKDSAEEFMSEIMQRVWYCINGSTIERPEHLVCFRRAVNDTDIPGVAVDKEQREIRLDWRAMYSEFFAEDKLTSYYFEQNLSASDGGVAAIKDQKLKDRLERGEADVFEAMQAFMAISARMEVKSRKSARRARIRRQLEADGQACIFDEEFEEEEKTALASLKDARFCAGFMDFSDDEEGGVSDSRSDKGTGDQDEDEVEEDNTDEDGGVGFEDDEDELEEDIDEDAEEEQDEDAENEEGASVSSHSKN</sequence>
<evidence type="ECO:0000313" key="2">
    <source>
        <dbReference type="EMBL" id="CAF9910268.1"/>
    </source>
</evidence>